<dbReference type="PANTHER" id="PTHR42198">
    <property type="entry name" value="INTEGRAL MEMBRANE PROTEIN"/>
    <property type="match status" value="1"/>
</dbReference>
<evidence type="ECO:0000256" key="2">
    <source>
        <dbReference type="ARBA" id="ARBA00022692"/>
    </source>
</evidence>
<feature type="transmembrane region" description="Helical" evidence="5">
    <location>
        <begin position="6"/>
        <end position="29"/>
    </location>
</feature>
<evidence type="ECO:0000313" key="7">
    <source>
        <dbReference type="Proteomes" id="UP000244066"/>
    </source>
</evidence>
<evidence type="ECO:0000256" key="3">
    <source>
        <dbReference type="ARBA" id="ARBA00022989"/>
    </source>
</evidence>
<keyword evidence="2 5" id="KW-0812">Transmembrane</keyword>
<dbReference type="Pfam" id="PF01956">
    <property type="entry name" value="EMC3_TMCO1"/>
    <property type="match status" value="1"/>
</dbReference>
<keyword evidence="4 5" id="KW-0472">Membrane</keyword>
<dbReference type="EMBL" id="NDWU01000019">
    <property type="protein sequence ID" value="PUA31342.1"/>
    <property type="molecule type" value="Genomic_DNA"/>
</dbReference>
<reference evidence="6 7" key="1">
    <citation type="submission" date="2017-04" db="EMBL/GenBank/DDBJ databases">
        <title>Draft Aigarchaeota genome from a New Zealand hot spring.</title>
        <authorList>
            <person name="Reysenbach A.-L."/>
            <person name="Donaho J.A."/>
            <person name="Gerhart J."/>
            <person name="Kelley J.F."/>
            <person name="Kouba K."/>
            <person name="Podar M."/>
            <person name="Stott M."/>
        </authorList>
    </citation>
    <scope>NUCLEOTIDE SEQUENCE [LARGE SCALE GENOMIC DNA]</scope>
    <source>
        <strain evidence="6">NZ13_MG1</strain>
    </source>
</reference>
<comment type="subcellular location">
    <subcellularLocation>
        <location evidence="1">Membrane</location>
        <topology evidence="1">Multi-pass membrane protein</topology>
    </subcellularLocation>
</comment>
<name>A0A2R7Y3E2_9ARCH</name>
<evidence type="ECO:0000313" key="6">
    <source>
        <dbReference type="EMBL" id="PUA31342.1"/>
    </source>
</evidence>
<dbReference type="GO" id="GO:0016020">
    <property type="term" value="C:membrane"/>
    <property type="evidence" value="ECO:0007669"/>
    <property type="project" value="UniProtKB-SubCell"/>
</dbReference>
<dbReference type="InterPro" id="IPR038978">
    <property type="entry name" value="MJ0935"/>
</dbReference>
<dbReference type="InterPro" id="IPR002809">
    <property type="entry name" value="EMC3/TMCO1"/>
</dbReference>
<accession>A0A2R7Y3E2</accession>
<evidence type="ECO:0000256" key="5">
    <source>
        <dbReference type="SAM" id="Phobius"/>
    </source>
</evidence>
<dbReference type="Proteomes" id="UP000244066">
    <property type="component" value="Unassembled WGS sequence"/>
</dbReference>
<evidence type="ECO:0000256" key="1">
    <source>
        <dbReference type="ARBA" id="ARBA00004141"/>
    </source>
</evidence>
<dbReference type="PANTHER" id="PTHR42198:SF1">
    <property type="entry name" value="INTEGRAL MEMBRANE PROTEIN"/>
    <property type="match status" value="1"/>
</dbReference>
<proteinExistence type="predicted"/>
<evidence type="ECO:0000256" key="4">
    <source>
        <dbReference type="ARBA" id="ARBA00023136"/>
    </source>
</evidence>
<protein>
    <recommendedName>
        <fullName evidence="8">DUF106 domain-containing protein</fullName>
    </recommendedName>
</protein>
<evidence type="ECO:0008006" key="8">
    <source>
        <dbReference type="Google" id="ProtNLM"/>
    </source>
</evidence>
<dbReference type="AlphaFoldDB" id="A0A2R7Y3E2"/>
<gene>
    <name evidence="6" type="ORF">B9J98_06625</name>
</gene>
<organism evidence="6 7">
    <name type="scientific">Candidatus Terraquivivens tikiterensis</name>
    <dbReference type="NCBI Taxonomy" id="1980982"/>
    <lineage>
        <taxon>Archaea</taxon>
        <taxon>Nitrososphaerota</taxon>
        <taxon>Candidatus Wolframiiraptoraceae</taxon>
        <taxon>Candidatus Terraquivivens</taxon>
    </lineage>
</organism>
<feature type="transmembrane region" description="Helical" evidence="5">
    <location>
        <begin position="82"/>
        <end position="106"/>
    </location>
</feature>
<comment type="caution">
    <text evidence="6">The sequence shown here is derived from an EMBL/GenBank/DDBJ whole genome shotgun (WGS) entry which is preliminary data.</text>
</comment>
<feature type="transmembrane region" description="Helical" evidence="5">
    <location>
        <begin position="118"/>
        <end position="140"/>
    </location>
</feature>
<keyword evidence="3 5" id="KW-1133">Transmembrane helix</keyword>
<sequence length="170" mass="19370">MGPNVFPMLLVVCIAVLTISVTNFLRRILIKKQDIEKMREANIFRQELMKARRRGDQKTVQRLEKRMDYIKKVEFDIMKKNLVVMGISMVIFLGAYWILATLFGGLRLSLPGDFFIPFISQGGALTFYGWYILTFFAVSLPLSKAFGLSMTGGSLAEKSSQDKKQEKKEG</sequence>
<dbReference type="SMART" id="SM01415">
    <property type="entry name" value="DUF106"/>
    <property type="match status" value="1"/>
</dbReference>